<name>A0ABP8EAJ3_9FLAO</name>
<comment type="caution">
    <text evidence="1">The sequence shown here is derived from an EMBL/GenBank/DDBJ whole genome shotgun (WGS) entry which is preliminary data.</text>
</comment>
<evidence type="ECO:0000313" key="2">
    <source>
        <dbReference type="Proteomes" id="UP001500027"/>
    </source>
</evidence>
<keyword evidence="2" id="KW-1185">Reference proteome</keyword>
<accession>A0ABP8EAJ3</accession>
<reference evidence="2" key="1">
    <citation type="journal article" date="2019" name="Int. J. Syst. Evol. Microbiol.">
        <title>The Global Catalogue of Microorganisms (GCM) 10K type strain sequencing project: providing services to taxonomists for standard genome sequencing and annotation.</title>
        <authorList>
            <consortium name="The Broad Institute Genomics Platform"/>
            <consortium name="The Broad Institute Genome Sequencing Center for Infectious Disease"/>
            <person name="Wu L."/>
            <person name="Ma J."/>
        </authorList>
    </citation>
    <scope>NUCLEOTIDE SEQUENCE [LARGE SCALE GENOMIC DNA]</scope>
    <source>
        <strain evidence="2">JCM 17452</strain>
    </source>
</reference>
<protein>
    <submittedName>
        <fullName evidence="1">Uncharacterized protein</fullName>
    </submittedName>
</protein>
<gene>
    <name evidence="1" type="ORF">GCM10022257_12270</name>
</gene>
<dbReference type="Proteomes" id="UP001500027">
    <property type="component" value="Unassembled WGS sequence"/>
</dbReference>
<dbReference type="EMBL" id="BAABAV010000001">
    <property type="protein sequence ID" value="GAA4269126.1"/>
    <property type="molecule type" value="Genomic_DNA"/>
</dbReference>
<proteinExistence type="predicted"/>
<organism evidence="1 2">
    <name type="scientific">Hyunsoonleella aestuarii</name>
    <dbReference type="NCBI Taxonomy" id="912802"/>
    <lineage>
        <taxon>Bacteria</taxon>
        <taxon>Pseudomonadati</taxon>
        <taxon>Bacteroidota</taxon>
        <taxon>Flavobacteriia</taxon>
        <taxon>Flavobacteriales</taxon>
        <taxon>Flavobacteriaceae</taxon>
    </lineage>
</organism>
<evidence type="ECO:0000313" key="1">
    <source>
        <dbReference type="EMBL" id="GAA4269126.1"/>
    </source>
</evidence>
<sequence>MVSTPNKYPANDEKTTLRASRILVISLKSEITDGIANEDFE</sequence>